<dbReference type="Proteomes" id="UP000230390">
    <property type="component" value="Unassembled WGS sequence"/>
</dbReference>
<keyword evidence="4" id="KW-1185">Reference proteome</keyword>
<name>A0A2G8TIQ4_9BURK</name>
<evidence type="ECO:0000256" key="1">
    <source>
        <dbReference type="ARBA" id="ARBA00022723"/>
    </source>
</evidence>
<dbReference type="InterPro" id="IPR025285">
    <property type="entry name" value="DUF4145"/>
</dbReference>
<dbReference type="InterPro" id="IPR018527">
    <property type="entry name" value="Rubredoxin_Fe_BS"/>
</dbReference>
<dbReference type="GO" id="GO:0046872">
    <property type="term" value="F:metal ion binding"/>
    <property type="evidence" value="ECO:0007669"/>
    <property type="project" value="UniProtKB-KW"/>
</dbReference>
<evidence type="ECO:0000313" key="3">
    <source>
        <dbReference type="EMBL" id="PIL45508.1"/>
    </source>
</evidence>
<reference evidence="3 4" key="1">
    <citation type="submission" date="2017-10" db="EMBL/GenBank/DDBJ databases">
        <title>Massilia psychrophilum sp. nov., a novel purple-pigmented bacterium isolated from Tianshan glacier, Xinjiang Municipality, China.</title>
        <authorList>
            <person name="Wang H."/>
        </authorList>
    </citation>
    <scope>NUCLEOTIDE SEQUENCE [LARGE SCALE GENOMIC DNA]</scope>
    <source>
        <strain evidence="3 4">JCM 30074</strain>
    </source>
</reference>
<evidence type="ECO:0000313" key="4">
    <source>
        <dbReference type="Proteomes" id="UP000230390"/>
    </source>
</evidence>
<proteinExistence type="predicted"/>
<feature type="domain" description="DUF4145" evidence="2">
    <location>
        <begin position="129"/>
        <end position="210"/>
    </location>
</feature>
<gene>
    <name evidence="3" type="ORF">CR105_10125</name>
</gene>
<comment type="caution">
    <text evidence="3">The sequence shown here is derived from an EMBL/GenBank/DDBJ whole genome shotgun (WGS) entry which is preliminary data.</text>
</comment>
<protein>
    <recommendedName>
        <fullName evidence="2">DUF4145 domain-containing protein</fullName>
    </recommendedName>
</protein>
<dbReference type="AlphaFoldDB" id="A0A2G8TIQ4"/>
<evidence type="ECO:0000259" key="2">
    <source>
        <dbReference type="Pfam" id="PF13643"/>
    </source>
</evidence>
<dbReference type="Pfam" id="PF13643">
    <property type="entry name" value="DUF4145"/>
    <property type="match status" value="1"/>
</dbReference>
<dbReference type="OrthoDB" id="4558460at2"/>
<dbReference type="EMBL" id="PDOC01000004">
    <property type="protein sequence ID" value="PIL45508.1"/>
    <property type="molecule type" value="Genomic_DNA"/>
</dbReference>
<organism evidence="3 4">
    <name type="scientific">Massilia eurypsychrophila</name>
    <dbReference type="NCBI Taxonomy" id="1485217"/>
    <lineage>
        <taxon>Bacteria</taxon>
        <taxon>Pseudomonadati</taxon>
        <taxon>Pseudomonadota</taxon>
        <taxon>Betaproteobacteria</taxon>
        <taxon>Burkholderiales</taxon>
        <taxon>Oxalobacteraceae</taxon>
        <taxon>Telluria group</taxon>
        <taxon>Massilia</taxon>
    </lineage>
</organism>
<accession>A0A2G8TIQ4</accession>
<dbReference type="PROSITE" id="PS00202">
    <property type="entry name" value="RUBREDOXIN"/>
    <property type="match status" value="1"/>
</dbReference>
<keyword evidence="1" id="KW-0479">Metal-binding</keyword>
<sequence length="240" mass="27181">MPVDRALYRGTLTAEVSPNWPCPSCGGGYYRLVKDSVKSSWTASTNKVRHEYWFGPHEVEMRFVAFLECDNPKCQEPATVAGKGFVDEVYTEHDREYVDRFSPQYISPSPPLIRIPHRCPEDVVQRLAEAFVASWGDYDAAGNRIRCAVEALLDTLGVKEANLHQRIVSMTEKHVSVQKELLAIKWLGNAASHGNSLTRDDVFDALDIFEHVLDALYDDRKEILQRLVEGINYNKGPSRP</sequence>